<evidence type="ECO:0000313" key="2">
    <source>
        <dbReference type="EMBL" id="MFC5062782.1"/>
    </source>
</evidence>
<organism evidence="2 3">
    <name type="scientific">Actinomycetospora atypica</name>
    <dbReference type="NCBI Taxonomy" id="1290095"/>
    <lineage>
        <taxon>Bacteria</taxon>
        <taxon>Bacillati</taxon>
        <taxon>Actinomycetota</taxon>
        <taxon>Actinomycetes</taxon>
        <taxon>Pseudonocardiales</taxon>
        <taxon>Pseudonocardiaceae</taxon>
        <taxon>Actinomycetospora</taxon>
    </lineage>
</organism>
<protein>
    <submittedName>
        <fullName evidence="2">Uncharacterized protein</fullName>
    </submittedName>
</protein>
<feature type="region of interest" description="Disordered" evidence="1">
    <location>
        <begin position="1"/>
        <end position="32"/>
    </location>
</feature>
<reference evidence="3" key="1">
    <citation type="journal article" date="2019" name="Int. J. Syst. Evol. Microbiol.">
        <title>The Global Catalogue of Microorganisms (GCM) 10K type strain sequencing project: providing services to taxonomists for standard genome sequencing and annotation.</title>
        <authorList>
            <consortium name="The Broad Institute Genomics Platform"/>
            <consortium name="The Broad Institute Genome Sequencing Center for Infectious Disease"/>
            <person name="Wu L."/>
            <person name="Ma J."/>
        </authorList>
    </citation>
    <scope>NUCLEOTIDE SEQUENCE [LARGE SCALE GENOMIC DNA]</scope>
    <source>
        <strain evidence="3">CGMCC 4.7093</strain>
    </source>
</reference>
<name>A0ABV9YMC2_9PSEU</name>
<accession>A0ABV9YMC2</accession>
<dbReference type="Proteomes" id="UP001595947">
    <property type="component" value="Unassembled WGS sequence"/>
</dbReference>
<evidence type="ECO:0000256" key="1">
    <source>
        <dbReference type="SAM" id="MobiDB-lite"/>
    </source>
</evidence>
<evidence type="ECO:0000313" key="3">
    <source>
        <dbReference type="Proteomes" id="UP001595947"/>
    </source>
</evidence>
<sequence length="71" mass="7600">MGRHVTASQPAVVIPAPRVSPERTPVVPEPRGWRARRTARAEAAAAQAQAVQVAHAQRRARQVALASMIDA</sequence>
<proteinExistence type="predicted"/>
<dbReference type="RefSeq" id="WP_378036129.1">
    <property type="nucleotide sequence ID" value="NZ_JBHSIV010000009.1"/>
</dbReference>
<dbReference type="EMBL" id="JBHSIV010000009">
    <property type="protein sequence ID" value="MFC5062782.1"/>
    <property type="molecule type" value="Genomic_DNA"/>
</dbReference>
<keyword evidence="3" id="KW-1185">Reference proteome</keyword>
<comment type="caution">
    <text evidence="2">The sequence shown here is derived from an EMBL/GenBank/DDBJ whole genome shotgun (WGS) entry which is preliminary data.</text>
</comment>
<gene>
    <name evidence="2" type="ORF">ACFPBZ_11240</name>
</gene>